<comment type="caution">
    <text evidence="2">The sequence shown here is derived from an EMBL/GenBank/DDBJ whole genome shotgun (WGS) entry which is preliminary data.</text>
</comment>
<dbReference type="EMBL" id="JBITMB010000005">
    <property type="protein sequence ID" value="MFI7442671.1"/>
    <property type="molecule type" value="Genomic_DNA"/>
</dbReference>
<proteinExistence type="predicted"/>
<evidence type="ECO:0000313" key="3">
    <source>
        <dbReference type="Proteomes" id="UP001612928"/>
    </source>
</evidence>
<organism evidence="2 3">
    <name type="scientific">Nonomuraea indica</name>
    <dbReference type="NCBI Taxonomy" id="1581193"/>
    <lineage>
        <taxon>Bacteria</taxon>
        <taxon>Bacillati</taxon>
        <taxon>Actinomycetota</taxon>
        <taxon>Actinomycetes</taxon>
        <taxon>Streptosporangiales</taxon>
        <taxon>Streptosporangiaceae</taxon>
        <taxon>Nonomuraea</taxon>
    </lineage>
</organism>
<keyword evidence="3" id="KW-1185">Reference proteome</keyword>
<protein>
    <submittedName>
        <fullName evidence="2">Hemerythrin domain-containing protein</fullName>
    </submittedName>
</protein>
<accession>A0ABW8A7B7</accession>
<evidence type="ECO:0000313" key="2">
    <source>
        <dbReference type="EMBL" id="MFI7442671.1"/>
    </source>
</evidence>
<sequence length="163" mass="18556">MATPHGRLRAFGNQLIEVHLWLREELAALRENVDACLASGERLRDLRVHCLTFCSALDRHHSGEDDGAFRELAGRFPELGPVLEELRRDHRLVEDSLRRLETLVGALDRETDPVEVRRELDSLAALMETHFVYEEKRIVSALNALDVPGWHGSRPAFLRTGET</sequence>
<dbReference type="Proteomes" id="UP001612928">
    <property type="component" value="Unassembled WGS sequence"/>
</dbReference>
<feature type="domain" description="Hemerythrin-like" evidence="1">
    <location>
        <begin position="14"/>
        <end position="140"/>
    </location>
</feature>
<reference evidence="2 3" key="1">
    <citation type="submission" date="2024-10" db="EMBL/GenBank/DDBJ databases">
        <title>The Natural Products Discovery Center: Release of the First 8490 Sequenced Strains for Exploring Actinobacteria Biosynthetic Diversity.</title>
        <authorList>
            <person name="Kalkreuter E."/>
            <person name="Kautsar S.A."/>
            <person name="Yang D."/>
            <person name="Bader C.D."/>
            <person name="Teijaro C.N."/>
            <person name="Fluegel L."/>
            <person name="Davis C.M."/>
            <person name="Simpson J.R."/>
            <person name="Lauterbach L."/>
            <person name="Steele A.D."/>
            <person name="Gui C."/>
            <person name="Meng S."/>
            <person name="Li G."/>
            <person name="Viehrig K."/>
            <person name="Ye F."/>
            <person name="Su P."/>
            <person name="Kiefer A.F."/>
            <person name="Nichols A."/>
            <person name="Cepeda A.J."/>
            <person name="Yan W."/>
            <person name="Fan B."/>
            <person name="Jiang Y."/>
            <person name="Adhikari A."/>
            <person name="Zheng C.-J."/>
            <person name="Schuster L."/>
            <person name="Cowan T.M."/>
            <person name="Smanski M.J."/>
            <person name="Chevrette M.G."/>
            <person name="De Carvalho L.P.S."/>
            <person name="Shen B."/>
        </authorList>
    </citation>
    <scope>NUCLEOTIDE SEQUENCE [LARGE SCALE GENOMIC DNA]</scope>
    <source>
        <strain evidence="2 3">NPDC049503</strain>
    </source>
</reference>
<dbReference type="RefSeq" id="WP_219601817.1">
    <property type="nucleotide sequence ID" value="NZ_JBITMB010000005.1"/>
</dbReference>
<dbReference type="Pfam" id="PF01814">
    <property type="entry name" value="Hemerythrin"/>
    <property type="match status" value="1"/>
</dbReference>
<evidence type="ECO:0000259" key="1">
    <source>
        <dbReference type="Pfam" id="PF01814"/>
    </source>
</evidence>
<dbReference type="InterPro" id="IPR012312">
    <property type="entry name" value="Hemerythrin-like"/>
</dbReference>
<name>A0ABW8A7B7_9ACTN</name>
<gene>
    <name evidence="2" type="ORF">ACIBP5_22105</name>
</gene>